<dbReference type="eggNOG" id="KOG4757">
    <property type="taxonomic scope" value="Eukaryota"/>
</dbReference>
<keyword evidence="5" id="KW-0158">Chromosome</keyword>
<gene>
    <name evidence="11" type="ORF">THITE_2106707</name>
</gene>
<dbReference type="GO" id="GO:0098505">
    <property type="term" value="F:G-rich strand telomeric DNA binding"/>
    <property type="evidence" value="ECO:0007669"/>
    <property type="project" value="TreeGrafter"/>
</dbReference>
<evidence type="ECO:0000313" key="11">
    <source>
        <dbReference type="EMBL" id="AEO62490.1"/>
    </source>
</evidence>
<keyword evidence="8" id="KW-0539">Nucleus</keyword>
<dbReference type="GeneID" id="11519088"/>
<comment type="subcellular location">
    <subcellularLocation>
        <location evidence="2">Chromosome</location>
        <location evidence="2">Telomere</location>
    </subcellularLocation>
    <subcellularLocation>
        <location evidence="1">Nucleus</location>
    </subcellularLocation>
</comment>
<feature type="compositionally biased region" description="Basic and acidic residues" evidence="9">
    <location>
        <begin position="602"/>
        <end position="617"/>
    </location>
</feature>
<evidence type="ECO:0000313" key="12">
    <source>
        <dbReference type="Proteomes" id="UP000008181"/>
    </source>
</evidence>
<dbReference type="HOGENOM" id="CLU_016663_0_0_1"/>
<dbReference type="Pfam" id="PF16686">
    <property type="entry name" value="POT1PC"/>
    <property type="match status" value="1"/>
</dbReference>
<evidence type="ECO:0000259" key="10">
    <source>
        <dbReference type="SMART" id="SM00976"/>
    </source>
</evidence>
<evidence type="ECO:0000256" key="4">
    <source>
        <dbReference type="ARBA" id="ARBA00015253"/>
    </source>
</evidence>
<keyword evidence="7" id="KW-0238">DNA-binding</keyword>
<dbReference type="GO" id="GO:0000783">
    <property type="term" value="C:nuclear telomere cap complex"/>
    <property type="evidence" value="ECO:0007669"/>
    <property type="project" value="TreeGrafter"/>
</dbReference>
<keyword evidence="12" id="KW-1185">Reference proteome</keyword>
<dbReference type="FunFam" id="2.40.50.140:FF:000303">
    <property type="entry name" value="Protection of telomeres protein 1"/>
    <property type="match status" value="1"/>
</dbReference>
<dbReference type="InterPro" id="IPR011564">
    <property type="entry name" value="Telomer_end-bd_POT1/Cdc13"/>
</dbReference>
<dbReference type="Proteomes" id="UP000008181">
    <property type="component" value="Chromosome 1"/>
</dbReference>
<evidence type="ECO:0000256" key="8">
    <source>
        <dbReference type="ARBA" id="ARBA00023242"/>
    </source>
</evidence>
<evidence type="ECO:0000256" key="1">
    <source>
        <dbReference type="ARBA" id="ARBA00004123"/>
    </source>
</evidence>
<evidence type="ECO:0000256" key="9">
    <source>
        <dbReference type="SAM" id="MobiDB-lite"/>
    </source>
</evidence>
<dbReference type="GO" id="GO:0016233">
    <property type="term" value="P:telomere capping"/>
    <property type="evidence" value="ECO:0007669"/>
    <property type="project" value="TreeGrafter"/>
</dbReference>
<comment type="similarity">
    <text evidence="3">Belongs to the telombin family.</text>
</comment>
<dbReference type="STRING" id="578455.G2QR38"/>
<dbReference type="Pfam" id="PF02765">
    <property type="entry name" value="POT1"/>
    <property type="match status" value="1"/>
</dbReference>
<dbReference type="InterPro" id="IPR032042">
    <property type="entry name" value="POT1PC"/>
</dbReference>
<dbReference type="PANTHER" id="PTHR14513">
    <property type="entry name" value="PROTECTION OF TELOMERES 1"/>
    <property type="match status" value="1"/>
</dbReference>
<dbReference type="SMART" id="SM00976">
    <property type="entry name" value="Telo_bind"/>
    <property type="match status" value="1"/>
</dbReference>
<accession>G2QR38</accession>
<evidence type="ECO:0000256" key="5">
    <source>
        <dbReference type="ARBA" id="ARBA00022454"/>
    </source>
</evidence>
<dbReference type="InterPro" id="IPR028389">
    <property type="entry name" value="POT1"/>
</dbReference>
<dbReference type="Gene3D" id="2.40.50.140">
    <property type="entry name" value="Nucleic acid-binding proteins"/>
    <property type="match status" value="2"/>
</dbReference>
<evidence type="ECO:0000256" key="2">
    <source>
        <dbReference type="ARBA" id="ARBA00004574"/>
    </source>
</evidence>
<dbReference type="EMBL" id="CP003009">
    <property type="protein sequence ID" value="AEO62490.1"/>
    <property type="molecule type" value="Genomic_DNA"/>
</dbReference>
<dbReference type="PANTHER" id="PTHR14513:SF0">
    <property type="entry name" value="PROTECTION OF TELOMERES PROTEIN 1"/>
    <property type="match status" value="1"/>
</dbReference>
<reference evidence="11 12" key="1">
    <citation type="journal article" date="2011" name="Nat. Biotechnol.">
        <title>Comparative genomic analysis of the thermophilic biomass-degrading fungi Myceliophthora thermophila and Thielavia terrestris.</title>
        <authorList>
            <person name="Berka R.M."/>
            <person name="Grigoriev I.V."/>
            <person name="Otillar R."/>
            <person name="Salamov A."/>
            <person name="Grimwood J."/>
            <person name="Reid I."/>
            <person name="Ishmael N."/>
            <person name="John T."/>
            <person name="Darmond C."/>
            <person name="Moisan M.-C."/>
            <person name="Henrissat B."/>
            <person name="Coutinho P.M."/>
            <person name="Lombard V."/>
            <person name="Natvig D.O."/>
            <person name="Lindquist E."/>
            <person name="Schmutz J."/>
            <person name="Lucas S."/>
            <person name="Harris P."/>
            <person name="Powlowski J."/>
            <person name="Bellemare A."/>
            <person name="Taylor D."/>
            <person name="Butler G."/>
            <person name="de Vries R.P."/>
            <person name="Allijn I.E."/>
            <person name="van den Brink J."/>
            <person name="Ushinsky S."/>
            <person name="Storms R."/>
            <person name="Powell A.J."/>
            <person name="Paulsen I.T."/>
            <person name="Elbourne L.D.H."/>
            <person name="Baker S.E."/>
            <person name="Magnuson J."/>
            <person name="LaBoissiere S."/>
            <person name="Clutterbuck A.J."/>
            <person name="Martinez D."/>
            <person name="Wogulis M."/>
            <person name="de Leon A.L."/>
            <person name="Rey M.W."/>
            <person name="Tsang A."/>
        </authorList>
    </citation>
    <scope>NUCLEOTIDE SEQUENCE [LARGE SCALE GENOMIC DNA]</scope>
    <source>
        <strain evidence="12">ATCC 38088 / NRRL 8126</strain>
    </source>
</reference>
<dbReference type="GO" id="GO:0032210">
    <property type="term" value="P:regulation of telomere maintenance via telomerase"/>
    <property type="evidence" value="ECO:0007669"/>
    <property type="project" value="TreeGrafter"/>
</dbReference>
<organism evidence="11 12">
    <name type="scientific">Thermothielavioides terrestris (strain ATCC 38088 / NRRL 8126)</name>
    <name type="common">Thielavia terrestris</name>
    <dbReference type="NCBI Taxonomy" id="578455"/>
    <lineage>
        <taxon>Eukaryota</taxon>
        <taxon>Fungi</taxon>
        <taxon>Dikarya</taxon>
        <taxon>Ascomycota</taxon>
        <taxon>Pezizomycotina</taxon>
        <taxon>Sordariomycetes</taxon>
        <taxon>Sordariomycetidae</taxon>
        <taxon>Sordariales</taxon>
        <taxon>Chaetomiaceae</taxon>
        <taxon>Thermothielavioides</taxon>
        <taxon>Thermothielavioides terrestris</taxon>
    </lineage>
</organism>
<sequence length="683" mass="75872">MAARKGASLQPPPEPSLPPKFTKIRAVLDEQVSPGGFVNVIGLVKDCQLPIPTSGTDYKCTLTLCDLSTEDGEQHGLKFVIFRPEASMPQVAAGDVVLVTSARVQRYQANPLSLITNRTTSVRVYAASKIPHPPQSAQIALAPGVAPDKYTPGPQEHAYVACLYHKIDKSLIPDEQQFQERAAQSLNVKSKFSLLKDVQEGGFYDLVVQVATDPYVGLDMTSLYVSDYTENPHFYPHAWQGLSDSTLGGGDPYGYGYASPSTPPSNKQWVGPYGKMTIQLTCFEPHATVIRDEVRAGQWIALRNVQIKYGRDGRYLEGFLRGESNDADPTRVNVHVLETHDPETVDPKLKEAIRRCRDYTREKNKQIKAVKAAHAVGLKRKASRSEEPGKDHLNARERRRLARAAAEQKEKQNLINEELRLNVNDRIICEAHNGAYSTVESILEPTVYETTVDGENAALVLPFTCAKYTARVRVVDFFPPALQDFACSRVPTEFDVLSDNEDDSDCPSSSSEDEAAAGANRIWEWRFALQLEDPEPPPTSTRKNGGKTGQRPRLWVMVDNIEAQCLTGLDATDLRADDRALAQLRERMFTLWGDLEEHKARAAARERSRGEQNEKQGKSRRPPRPPLDSSDAEDDGEGGNIGEVVSNKPFTCCIRQYGIRAKDQEGGEKWVRCFGLFGTKICT</sequence>
<dbReference type="OrthoDB" id="2186770at2759"/>
<dbReference type="GO" id="GO:0010521">
    <property type="term" value="F:telomerase inhibitor activity"/>
    <property type="evidence" value="ECO:0007669"/>
    <property type="project" value="TreeGrafter"/>
</dbReference>
<evidence type="ECO:0000256" key="7">
    <source>
        <dbReference type="ARBA" id="ARBA00023125"/>
    </source>
</evidence>
<name>G2QR38_THETT</name>
<feature type="domain" description="Telomeric single stranded DNA binding POT1/Cdc13" evidence="10">
    <location>
        <begin position="21"/>
        <end position="168"/>
    </location>
</feature>
<dbReference type="AlphaFoldDB" id="G2QR38"/>
<proteinExistence type="inferred from homology"/>
<dbReference type="KEGG" id="ttt:THITE_2106707"/>
<dbReference type="InterPro" id="IPR012340">
    <property type="entry name" value="NA-bd_OB-fold"/>
</dbReference>
<keyword evidence="6" id="KW-0779">Telomere</keyword>
<dbReference type="SUPFAM" id="SSF50249">
    <property type="entry name" value="Nucleic acid-binding proteins"/>
    <property type="match status" value="2"/>
</dbReference>
<feature type="region of interest" description="Disordered" evidence="9">
    <location>
        <begin position="531"/>
        <end position="553"/>
    </location>
</feature>
<protein>
    <recommendedName>
        <fullName evidence="4">Protection of telomeres protein 1</fullName>
    </recommendedName>
</protein>
<dbReference type="RefSeq" id="XP_003648826.1">
    <property type="nucleotide sequence ID" value="XM_003648778.1"/>
</dbReference>
<evidence type="ECO:0000256" key="6">
    <source>
        <dbReference type="ARBA" id="ARBA00022895"/>
    </source>
</evidence>
<evidence type="ECO:0000256" key="3">
    <source>
        <dbReference type="ARBA" id="ARBA00008442"/>
    </source>
</evidence>
<feature type="region of interest" description="Disordered" evidence="9">
    <location>
        <begin position="602"/>
        <end position="643"/>
    </location>
</feature>
<dbReference type="CDD" id="cd04497">
    <property type="entry name" value="hPOT1_OB1_like"/>
    <property type="match status" value="1"/>
</dbReference>